<protein>
    <submittedName>
        <fullName evidence="2">GNAT family N-acetyltransferase</fullName>
    </submittedName>
</protein>
<proteinExistence type="predicted"/>
<dbReference type="Proteomes" id="UP000678513">
    <property type="component" value="Chromosome"/>
</dbReference>
<dbReference type="Pfam" id="PF13302">
    <property type="entry name" value="Acetyltransf_3"/>
    <property type="match status" value="1"/>
</dbReference>
<dbReference type="InterPro" id="IPR016181">
    <property type="entry name" value="Acyl_CoA_acyltransferase"/>
</dbReference>
<organism evidence="2 3">
    <name type="scientific">Arachnia rubra</name>
    <dbReference type="NCBI Taxonomy" id="1547448"/>
    <lineage>
        <taxon>Bacteria</taxon>
        <taxon>Bacillati</taxon>
        <taxon>Actinomycetota</taxon>
        <taxon>Actinomycetes</taxon>
        <taxon>Propionibacteriales</taxon>
        <taxon>Propionibacteriaceae</taxon>
        <taxon>Arachnia</taxon>
    </lineage>
</organism>
<dbReference type="PANTHER" id="PTHR43610">
    <property type="entry name" value="BLL6696 PROTEIN"/>
    <property type="match status" value="1"/>
</dbReference>
<gene>
    <name evidence="2" type="ORF">J5A65_11135</name>
</gene>
<evidence type="ECO:0000313" key="3">
    <source>
        <dbReference type="Proteomes" id="UP000678513"/>
    </source>
</evidence>
<dbReference type="InterPro" id="IPR000182">
    <property type="entry name" value="GNAT_dom"/>
</dbReference>
<dbReference type="RefSeq" id="WP_212321985.1">
    <property type="nucleotide sequence ID" value="NZ_AP024463.1"/>
</dbReference>
<dbReference type="PANTHER" id="PTHR43610:SF1">
    <property type="entry name" value="N-ACETYLTRANSFERASE DOMAIN-CONTAINING PROTEIN"/>
    <property type="match status" value="1"/>
</dbReference>
<reference evidence="2 3" key="1">
    <citation type="submission" date="2021-03" db="EMBL/GenBank/DDBJ databases">
        <title>Human Oral Microbial Genomes.</title>
        <authorList>
            <person name="Johnston C.D."/>
            <person name="Chen T."/>
            <person name="Dewhirst F.E."/>
        </authorList>
    </citation>
    <scope>NUCLEOTIDE SEQUENCE [LARGE SCALE GENOMIC DNA]</scope>
    <source>
        <strain evidence="2 3">DSMZ 100122</strain>
    </source>
</reference>
<evidence type="ECO:0000313" key="2">
    <source>
        <dbReference type="EMBL" id="QUC07480.1"/>
    </source>
</evidence>
<feature type="domain" description="N-acetyltransferase" evidence="1">
    <location>
        <begin position="16"/>
        <end position="156"/>
    </location>
</feature>
<evidence type="ECO:0000259" key="1">
    <source>
        <dbReference type="Pfam" id="PF13302"/>
    </source>
</evidence>
<dbReference type="EMBL" id="CP072384">
    <property type="protein sequence ID" value="QUC07480.1"/>
    <property type="molecule type" value="Genomic_DNA"/>
</dbReference>
<dbReference type="Gene3D" id="3.40.630.30">
    <property type="match status" value="1"/>
</dbReference>
<accession>A0ABX7Y2T2</accession>
<name>A0ABX7Y2T2_9ACTN</name>
<sequence>MAHNPDGRPLIGSLVRLDPTQAKDETALVEALDDPRVFALGFAGGASDRAAAIGRLIAGAGESRSMYTIRLASDTGFGAAGEVVGTTSLGDLEPTACRAHAGWTAYRPDLWGKGLNAEVKLLLLGHAFEDCGFERVKLQTDSINERSQKAIARLGAVREGVLRHHQPRADGSWRDTVVFSILSTEWPAVRTGLETRLQATLRSVNA</sequence>
<dbReference type="SUPFAM" id="SSF55729">
    <property type="entry name" value="Acyl-CoA N-acyltransferases (Nat)"/>
    <property type="match status" value="1"/>
</dbReference>
<keyword evidence="3" id="KW-1185">Reference proteome</keyword>